<comment type="caution">
    <text evidence="2">The sequence shown here is derived from an EMBL/GenBank/DDBJ whole genome shotgun (WGS) entry which is preliminary data.</text>
</comment>
<evidence type="ECO:0000256" key="1">
    <source>
        <dbReference type="SAM" id="MobiDB-lite"/>
    </source>
</evidence>
<sequence>MGAEKMRPVAVKFACKDDVIQFETPKMKAVKGISADGFSTAATQRKRSGPVAGTIGEAQQLSAPPPAKSHALHHHHHHHRRLKHAGPPTLSPLQLCFAQMINDLQRDYTPSPPAAQKHTVTLAHGKIKPSGGQGCKLTTDTHRPAVYLPGNLYHIYEEVPRAAKRKAVTVIRPSISGLVPSSTGNFCPAGTSRKVLHSIPQNCARLVR</sequence>
<feature type="region of interest" description="Disordered" evidence="1">
    <location>
        <begin position="60"/>
        <end position="87"/>
    </location>
</feature>
<gene>
    <name evidence="2" type="ORF">BV898_11669</name>
</gene>
<dbReference type="AlphaFoldDB" id="A0A1W0WFW6"/>
<protein>
    <submittedName>
        <fullName evidence="2">Uncharacterized protein</fullName>
    </submittedName>
</protein>
<reference evidence="3" key="1">
    <citation type="submission" date="2017-01" db="EMBL/GenBank/DDBJ databases">
        <title>Comparative genomics of anhydrobiosis in the tardigrade Hypsibius dujardini.</title>
        <authorList>
            <person name="Yoshida Y."/>
            <person name="Koutsovoulos G."/>
            <person name="Laetsch D."/>
            <person name="Stevens L."/>
            <person name="Kumar S."/>
            <person name="Horikawa D."/>
            <person name="Ishino K."/>
            <person name="Komine S."/>
            <person name="Tomita M."/>
            <person name="Blaxter M."/>
            <person name="Arakawa K."/>
        </authorList>
    </citation>
    <scope>NUCLEOTIDE SEQUENCE [LARGE SCALE GENOMIC DNA]</scope>
    <source>
        <strain evidence="3">Z151</strain>
    </source>
</reference>
<dbReference type="Proteomes" id="UP000192578">
    <property type="component" value="Unassembled WGS sequence"/>
</dbReference>
<accession>A0A1W0WFW6</accession>
<dbReference type="OrthoDB" id="10659055at2759"/>
<evidence type="ECO:0000313" key="3">
    <source>
        <dbReference type="Proteomes" id="UP000192578"/>
    </source>
</evidence>
<keyword evidence="3" id="KW-1185">Reference proteome</keyword>
<name>A0A1W0WFW6_HYPEX</name>
<organism evidence="2 3">
    <name type="scientific">Hypsibius exemplaris</name>
    <name type="common">Freshwater tardigrade</name>
    <dbReference type="NCBI Taxonomy" id="2072580"/>
    <lineage>
        <taxon>Eukaryota</taxon>
        <taxon>Metazoa</taxon>
        <taxon>Ecdysozoa</taxon>
        <taxon>Tardigrada</taxon>
        <taxon>Eutardigrada</taxon>
        <taxon>Parachela</taxon>
        <taxon>Hypsibioidea</taxon>
        <taxon>Hypsibiidae</taxon>
        <taxon>Hypsibius</taxon>
    </lineage>
</organism>
<dbReference type="EMBL" id="MTYJ01000110">
    <property type="protein sequence ID" value="OQV14094.1"/>
    <property type="molecule type" value="Genomic_DNA"/>
</dbReference>
<evidence type="ECO:0000313" key="2">
    <source>
        <dbReference type="EMBL" id="OQV14094.1"/>
    </source>
</evidence>
<proteinExistence type="predicted"/>
<feature type="compositionally biased region" description="Basic residues" evidence="1">
    <location>
        <begin position="70"/>
        <end position="84"/>
    </location>
</feature>